<evidence type="ECO:0000313" key="2">
    <source>
        <dbReference type="EMBL" id="KAK7021654.1"/>
    </source>
</evidence>
<accession>A0AAW0BA50</accession>
<name>A0AAW0BA50_9AGAR</name>
<feature type="compositionally biased region" description="Polar residues" evidence="1">
    <location>
        <begin position="250"/>
        <end position="259"/>
    </location>
</feature>
<feature type="region of interest" description="Disordered" evidence="1">
    <location>
        <begin position="226"/>
        <end position="272"/>
    </location>
</feature>
<protein>
    <submittedName>
        <fullName evidence="2">Uncharacterized protein</fullName>
    </submittedName>
</protein>
<proteinExistence type="predicted"/>
<feature type="region of interest" description="Disordered" evidence="1">
    <location>
        <begin position="1"/>
        <end position="25"/>
    </location>
</feature>
<reference evidence="2 3" key="1">
    <citation type="journal article" date="2024" name="J Genomics">
        <title>Draft genome sequencing and assembly of Favolaschia claudopus CIRM-BRFM 2984 isolated from oak limbs.</title>
        <authorList>
            <person name="Navarro D."/>
            <person name="Drula E."/>
            <person name="Chaduli D."/>
            <person name="Cazenave R."/>
            <person name="Ahrendt S."/>
            <person name="Wang J."/>
            <person name="Lipzen A."/>
            <person name="Daum C."/>
            <person name="Barry K."/>
            <person name="Grigoriev I.V."/>
            <person name="Favel A."/>
            <person name="Rosso M.N."/>
            <person name="Martin F."/>
        </authorList>
    </citation>
    <scope>NUCLEOTIDE SEQUENCE [LARGE SCALE GENOMIC DNA]</scope>
    <source>
        <strain evidence="2 3">CIRM-BRFM 2984</strain>
    </source>
</reference>
<evidence type="ECO:0000256" key="1">
    <source>
        <dbReference type="SAM" id="MobiDB-lite"/>
    </source>
</evidence>
<feature type="compositionally biased region" description="Basic and acidic residues" evidence="1">
    <location>
        <begin position="1"/>
        <end position="19"/>
    </location>
</feature>
<organism evidence="2 3">
    <name type="scientific">Favolaschia claudopus</name>
    <dbReference type="NCBI Taxonomy" id="2862362"/>
    <lineage>
        <taxon>Eukaryota</taxon>
        <taxon>Fungi</taxon>
        <taxon>Dikarya</taxon>
        <taxon>Basidiomycota</taxon>
        <taxon>Agaricomycotina</taxon>
        <taxon>Agaricomycetes</taxon>
        <taxon>Agaricomycetidae</taxon>
        <taxon>Agaricales</taxon>
        <taxon>Marasmiineae</taxon>
        <taxon>Mycenaceae</taxon>
        <taxon>Favolaschia</taxon>
    </lineage>
</organism>
<sequence length="327" mass="36121">MEKRENGSEVVRGKGEWRKTKSQRKVRVSKVSTPIDGDFCSAALAQTVRLGLLRSRERRRVEDEDGLIVDEFLGDVAGERKNAPAMQNTASVVSTFDETETYAESYSAKLTYCVGQMIAQRRRRANDYWGPAAARKGWREETRKNACHVDDGVRVVGDNAELARAAAVRKQGGRAKITAACHRSTLLKAATRRRVEGVREGASTAKDTARGISTFDKTEIHAWSYPTRMSRHNRSTRILRQRVERRHAGSSLQDSSSQRLPIPNPRSPPNESAAVDVATLYPPAARGDVADLIVKVPSSYSAQMERRTTKQRAGICVLVAGSSVVQA</sequence>
<feature type="compositionally biased region" description="Basic residues" evidence="1">
    <location>
        <begin position="229"/>
        <end position="245"/>
    </location>
</feature>
<comment type="caution">
    <text evidence="2">The sequence shown here is derived from an EMBL/GenBank/DDBJ whole genome shotgun (WGS) entry which is preliminary data.</text>
</comment>
<dbReference type="EMBL" id="JAWWNJ010000038">
    <property type="protein sequence ID" value="KAK7021654.1"/>
    <property type="molecule type" value="Genomic_DNA"/>
</dbReference>
<gene>
    <name evidence="2" type="ORF">R3P38DRAFT_3357578</name>
</gene>
<evidence type="ECO:0000313" key="3">
    <source>
        <dbReference type="Proteomes" id="UP001362999"/>
    </source>
</evidence>
<keyword evidence="3" id="KW-1185">Reference proteome</keyword>
<dbReference type="AlphaFoldDB" id="A0AAW0BA50"/>
<dbReference type="Proteomes" id="UP001362999">
    <property type="component" value="Unassembled WGS sequence"/>
</dbReference>